<dbReference type="InterPro" id="IPR011646">
    <property type="entry name" value="KAP_P-loop"/>
</dbReference>
<feature type="domain" description="KAP NTPase" evidence="1">
    <location>
        <begin position="24"/>
        <end position="299"/>
    </location>
</feature>
<evidence type="ECO:0000313" key="2">
    <source>
        <dbReference type="EMBL" id="VFJ89692.1"/>
    </source>
</evidence>
<name>A0A450UBR1_9GAMM</name>
<dbReference type="PANTHER" id="PTHR22674:SF6">
    <property type="entry name" value="NTPASE KAP FAMILY P-LOOP DOMAIN-CONTAINING PROTEIN 1"/>
    <property type="match status" value="1"/>
</dbReference>
<dbReference type="SUPFAM" id="SSF52540">
    <property type="entry name" value="P-loop containing nucleoside triphosphate hydrolases"/>
    <property type="match status" value="1"/>
</dbReference>
<dbReference type="InterPro" id="IPR027417">
    <property type="entry name" value="P-loop_NTPase"/>
</dbReference>
<protein>
    <submittedName>
        <fullName evidence="2">KAP family P-loop domain-containing protein</fullName>
    </submittedName>
</protein>
<dbReference type="InterPro" id="IPR052754">
    <property type="entry name" value="NTPase_KAP_P-loop"/>
</dbReference>
<dbReference type="EMBL" id="CAADFF010000016">
    <property type="protein sequence ID" value="VFJ89692.1"/>
    <property type="molecule type" value="Genomic_DNA"/>
</dbReference>
<proteinExistence type="predicted"/>
<organism evidence="2">
    <name type="scientific">Candidatus Kentrum sp. LFY</name>
    <dbReference type="NCBI Taxonomy" id="2126342"/>
    <lineage>
        <taxon>Bacteria</taxon>
        <taxon>Pseudomonadati</taxon>
        <taxon>Pseudomonadota</taxon>
        <taxon>Gammaproteobacteria</taxon>
        <taxon>Candidatus Kentrum</taxon>
    </lineage>
</organism>
<accession>A0A450UBR1</accession>
<dbReference type="AlphaFoldDB" id="A0A450UBR1"/>
<dbReference type="PANTHER" id="PTHR22674">
    <property type="entry name" value="NTPASE, KAP FAMILY P-LOOP DOMAIN-CONTAINING 1"/>
    <property type="match status" value="1"/>
</dbReference>
<reference evidence="2" key="1">
    <citation type="submission" date="2019-02" db="EMBL/GenBank/DDBJ databases">
        <authorList>
            <person name="Gruber-Vodicka R. H."/>
            <person name="Seah K. B. B."/>
        </authorList>
    </citation>
    <scope>NUCLEOTIDE SEQUENCE</scope>
    <source>
        <strain evidence="2">BECK_M7</strain>
    </source>
</reference>
<dbReference type="Pfam" id="PF07693">
    <property type="entry name" value="KAP_NTPase"/>
    <property type="match status" value="1"/>
</dbReference>
<evidence type="ECO:0000259" key="1">
    <source>
        <dbReference type="Pfam" id="PF07693"/>
    </source>
</evidence>
<sequence length="725" mass="81950">MEKEKYSSDSPVHARSDDRFSRWAFAERIAKVISERRDPGSLTIGLYGPWGDGKTSVLNFIEAATKKNDSVIVVRFNPWLFGNVESLLPGFFNALAKALNTDPILGKEKLGKTVRKLAPGVGGVASMAGIPGLESIGKAMGTLFHGPDLMERRNRIEKALEKAKKRVLVMIDDMDRLEKAEIQVIFKLVRLVADFNYTAYILAFDKEIIAASLSENYSDAHGKSGEQFLEKIIQVPLHLPAIPVRELRSFCFQGVNEVLRIAEIELSEQQVQAFVGDFTRAFDGDLTTPRKARLYGNILMFSLPILKGEVNPVDLMLLEGMRVFVPELYETVRKNKDTFVGAFYHSIHSDSEPEKARIKEMIDSALKRAGAKDSSGYIELLKNLFPKMHAVYGNMHYRDDWGQKWHEGQRICAEGYFDRYFGYAVPKGDFSDTKLNTLIVDIGDAEALTPENNPLAAAITPENAESLIHKLRIKAKSLNAAQSASLSLAVSLAADKYPNPEGMFLGSTPHQQAAILVSNLIQNMDKSRRVSQAIECIRCSPEPGFQLDVFKFLEKGEKDKPEKDAFTEEEVDVIGEELARCLEAFIQATDDITTDATRIAWYISYILDEYSRKHVFERHIREVLKRDKSAIIRLLDVYTRNSTVWEGESGVPVPPDFEQDEYNRLTRIFEPEFILSTIESYLGELPTDQEDFPQAHEHNDRSILLGQFVWLHRRASPKQRDEETE</sequence>
<dbReference type="Gene3D" id="3.40.50.300">
    <property type="entry name" value="P-loop containing nucleotide triphosphate hydrolases"/>
    <property type="match status" value="1"/>
</dbReference>
<gene>
    <name evidence="2" type="ORF">BECKLFY1418B_GA0070995_101645</name>
</gene>